<name>A0A1I3K366_9FLAO</name>
<sequence length="374" mass="42915">MNADIPSVDLIAKISPAKIIKIMKDPVKSAKAVKLVYSNDGESLGISRRKRGKNFTYFLGDEKVKDKEELERIKKLAIPPAWEDVWICALQNGHLQATGIDAKRRKQYRYHPVWNALRNHTKFYRMLQFGEILPTIRLQLEKDLSRRNLDKRKVLALVVSLMERTNIRIGNNIYEKLYGSFGLTTLKDKHVNITGQKIKFSFKGKKGVYHDIDLKNRKLAIAVKNCRDIPGKELFQYYDDDGKRHAIESGMVNEYIKEISGEDFTAKDFRTWSGTVNALIAFKEIEAATDPEEKTTQKAKIKKAIELVACELGNTSTVCRKYYIHPLILNLYESDSIKKYLDELDELEVDDGKSGLTKEELTVMKILKNEKPGL</sequence>
<reference evidence="4" key="1">
    <citation type="submission" date="2016-10" db="EMBL/GenBank/DDBJ databases">
        <authorList>
            <person name="Varghese N."/>
            <person name="Submissions S."/>
        </authorList>
    </citation>
    <scope>NUCLEOTIDE SEQUENCE [LARGE SCALE GENOMIC DNA]</scope>
    <source>
        <strain evidence="4">DSM 22251</strain>
    </source>
</reference>
<feature type="domain" description="DNA topoisomerase IB N-terminal" evidence="2">
    <location>
        <begin position="55"/>
        <end position="101"/>
    </location>
</feature>
<accession>A0A1I3K366</accession>
<proteinExistence type="predicted"/>
<dbReference type="SUPFAM" id="SSF56349">
    <property type="entry name" value="DNA breaking-rejoining enzymes"/>
    <property type="match status" value="1"/>
</dbReference>
<dbReference type="GO" id="GO:0003677">
    <property type="term" value="F:DNA binding"/>
    <property type="evidence" value="ECO:0007669"/>
    <property type="project" value="InterPro"/>
</dbReference>
<dbReference type="Gene3D" id="1.10.132.120">
    <property type="match status" value="1"/>
</dbReference>
<evidence type="ECO:0000259" key="1">
    <source>
        <dbReference type="Pfam" id="PF01028"/>
    </source>
</evidence>
<dbReference type="Proteomes" id="UP000242560">
    <property type="component" value="Unassembled WGS sequence"/>
</dbReference>
<dbReference type="AlphaFoldDB" id="A0A1I3K366"/>
<dbReference type="InterPro" id="IPR049331">
    <property type="entry name" value="Top1B_N_bact"/>
</dbReference>
<evidence type="ECO:0000313" key="3">
    <source>
        <dbReference type="EMBL" id="SFI66866.1"/>
    </source>
</evidence>
<dbReference type="Gene3D" id="3.30.66.10">
    <property type="entry name" value="DNA topoisomerase I domain"/>
    <property type="match status" value="1"/>
</dbReference>
<keyword evidence="3" id="KW-0413">Isomerase</keyword>
<feature type="domain" description="DNA topoisomerase I catalytic core eukaryotic-type" evidence="1">
    <location>
        <begin position="117"/>
        <end position="340"/>
    </location>
</feature>
<dbReference type="PROSITE" id="PS52038">
    <property type="entry name" value="TOPO_IB_2"/>
    <property type="match status" value="1"/>
</dbReference>
<dbReference type="EMBL" id="FORQ01000001">
    <property type="protein sequence ID" value="SFI66866.1"/>
    <property type="molecule type" value="Genomic_DNA"/>
</dbReference>
<evidence type="ECO:0000259" key="2">
    <source>
        <dbReference type="Pfam" id="PF21338"/>
    </source>
</evidence>
<organism evidence="3 4">
    <name type="scientific">Kaistella treverensis</name>
    <dbReference type="NCBI Taxonomy" id="631455"/>
    <lineage>
        <taxon>Bacteria</taxon>
        <taxon>Pseudomonadati</taxon>
        <taxon>Bacteroidota</taxon>
        <taxon>Flavobacteriia</taxon>
        <taxon>Flavobacteriales</taxon>
        <taxon>Weeksellaceae</taxon>
        <taxon>Chryseobacterium group</taxon>
        <taxon>Kaistella</taxon>
    </lineage>
</organism>
<keyword evidence="4" id="KW-1185">Reference proteome</keyword>
<dbReference type="Pfam" id="PF01028">
    <property type="entry name" value="Topoisom_I"/>
    <property type="match status" value="1"/>
</dbReference>
<dbReference type="SUPFAM" id="SSF55869">
    <property type="entry name" value="DNA topoisomerase I domain"/>
    <property type="match status" value="1"/>
</dbReference>
<dbReference type="Gene3D" id="3.90.15.10">
    <property type="entry name" value="Topoisomerase I, Chain A, domain 3"/>
    <property type="match status" value="1"/>
</dbReference>
<dbReference type="Pfam" id="PF21338">
    <property type="entry name" value="Top1B_N_bact"/>
    <property type="match status" value="1"/>
</dbReference>
<dbReference type="InterPro" id="IPR013500">
    <property type="entry name" value="TopoI_cat_euk"/>
</dbReference>
<evidence type="ECO:0000313" key="4">
    <source>
        <dbReference type="Proteomes" id="UP000242560"/>
    </source>
</evidence>
<dbReference type="GO" id="GO:0006265">
    <property type="term" value="P:DNA topological change"/>
    <property type="evidence" value="ECO:0007669"/>
    <property type="project" value="InterPro"/>
</dbReference>
<dbReference type="InterPro" id="IPR014711">
    <property type="entry name" value="TopoI_cat_a-hlx-sub_euk"/>
</dbReference>
<gene>
    <name evidence="3" type="ORF">SAMN05421638_0561</name>
</gene>
<dbReference type="InterPro" id="IPR035447">
    <property type="entry name" value="DNA_topo_I_N_sf"/>
</dbReference>
<protein>
    <submittedName>
        <fullName evidence="3">DNA topoisomerase-1</fullName>
    </submittedName>
</protein>
<dbReference type="RefSeq" id="WP_089818427.1">
    <property type="nucleotide sequence ID" value="NZ_FORQ01000001.1"/>
</dbReference>
<dbReference type="GO" id="GO:0003917">
    <property type="term" value="F:DNA topoisomerase type I (single strand cut, ATP-independent) activity"/>
    <property type="evidence" value="ECO:0007669"/>
    <property type="project" value="InterPro"/>
</dbReference>
<dbReference type="InterPro" id="IPR011010">
    <property type="entry name" value="DNA_brk_join_enz"/>
</dbReference>